<accession>A0A842HUE9</accession>
<organism evidence="3 4">
    <name type="scientific">Parasphingopyxis marina</name>
    <dbReference type="NCBI Taxonomy" id="2761622"/>
    <lineage>
        <taxon>Bacteria</taxon>
        <taxon>Pseudomonadati</taxon>
        <taxon>Pseudomonadota</taxon>
        <taxon>Alphaproteobacteria</taxon>
        <taxon>Sphingomonadales</taxon>
        <taxon>Sphingomonadaceae</taxon>
        <taxon>Parasphingopyxis</taxon>
    </lineage>
</organism>
<dbReference type="AlphaFoldDB" id="A0A842HUE9"/>
<feature type="signal peptide" evidence="1">
    <location>
        <begin position="1"/>
        <end position="18"/>
    </location>
</feature>
<dbReference type="Gene3D" id="3.40.50.10610">
    <property type="entry name" value="ABC-type transport auxiliary lipoprotein component"/>
    <property type="match status" value="1"/>
</dbReference>
<sequence>MKRLFLPLALPLALAALAGCVSFGSEPPPFLMTLTPDAQVESGTNRTAAIGQAITIARPEVPQKLTTNRLPVQTADTTIAFLADAVWVATPNQLFRSLLSEVVAARTGRVVLDPATYTEDPGTIVRGQLHEFGLDARTREAVILYDAAITTAEGVRTRRFEAREPVGAEDARSVSEALNRAANRIAIEFSDWLAV</sequence>
<dbReference type="PROSITE" id="PS51257">
    <property type="entry name" value="PROKAR_LIPOPROTEIN"/>
    <property type="match status" value="1"/>
</dbReference>
<dbReference type="SUPFAM" id="SSF159594">
    <property type="entry name" value="XCC0632-like"/>
    <property type="match status" value="1"/>
</dbReference>
<evidence type="ECO:0000259" key="2">
    <source>
        <dbReference type="Pfam" id="PF03886"/>
    </source>
</evidence>
<evidence type="ECO:0000313" key="4">
    <source>
        <dbReference type="Proteomes" id="UP000564378"/>
    </source>
</evidence>
<evidence type="ECO:0000256" key="1">
    <source>
        <dbReference type="SAM" id="SignalP"/>
    </source>
</evidence>
<dbReference type="EMBL" id="JACJVJ010000001">
    <property type="protein sequence ID" value="MBC2776696.1"/>
    <property type="molecule type" value="Genomic_DNA"/>
</dbReference>
<keyword evidence="4" id="KW-1185">Reference proteome</keyword>
<gene>
    <name evidence="3" type="ORF">H6P80_03590</name>
</gene>
<dbReference type="Proteomes" id="UP000564378">
    <property type="component" value="Unassembled WGS sequence"/>
</dbReference>
<dbReference type="InterPro" id="IPR005586">
    <property type="entry name" value="ABC_trans_aux"/>
</dbReference>
<protein>
    <submittedName>
        <fullName evidence="3">Membrane integrity-associated transporter subunit PqiC</fullName>
    </submittedName>
</protein>
<keyword evidence="1" id="KW-0732">Signal</keyword>
<reference evidence="3 4" key="1">
    <citation type="submission" date="2020-08" db="EMBL/GenBank/DDBJ databases">
        <title>Draft genome sequence of Parasphingopyxis sp. GrpM-11.</title>
        <authorList>
            <person name="Oh J."/>
            <person name="Roh D.-H."/>
        </authorList>
    </citation>
    <scope>NUCLEOTIDE SEQUENCE [LARGE SCALE GENOMIC DNA]</scope>
    <source>
        <strain evidence="3 4">GrpM-11</strain>
    </source>
</reference>
<comment type="caution">
    <text evidence="3">The sequence shown here is derived from an EMBL/GenBank/DDBJ whole genome shotgun (WGS) entry which is preliminary data.</text>
</comment>
<feature type="domain" description="ABC-type transport auxiliary lipoprotein component" evidence="2">
    <location>
        <begin position="41"/>
        <end position="186"/>
    </location>
</feature>
<proteinExistence type="predicted"/>
<feature type="chain" id="PRO_5032596699" evidence="1">
    <location>
        <begin position="19"/>
        <end position="195"/>
    </location>
</feature>
<dbReference type="RefSeq" id="WP_185799957.1">
    <property type="nucleotide sequence ID" value="NZ_JACJVJ010000001.1"/>
</dbReference>
<evidence type="ECO:0000313" key="3">
    <source>
        <dbReference type="EMBL" id="MBC2776696.1"/>
    </source>
</evidence>
<dbReference type="Pfam" id="PF03886">
    <property type="entry name" value="ABC_trans_aux"/>
    <property type="match status" value="1"/>
</dbReference>
<name>A0A842HUE9_9SPHN</name>